<accession>A0A368F110</accession>
<dbReference type="GO" id="GO:0017183">
    <property type="term" value="P:protein histidyl modification to diphthamide"/>
    <property type="evidence" value="ECO:0007669"/>
    <property type="project" value="InterPro"/>
</dbReference>
<reference evidence="1 2" key="1">
    <citation type="submission" date="2014-10" db="EMBL/GenBank/DDBJ databases">
        <title>Draft genome of the hookworm Ancylostoma caninum.</title>
        <authorList>
            <person name="Mitreva M."/>
        </authorList>
    </citation>
    <scope>NUCLEOTIDE SEQUENCE [LARGE SCALE GENOMIC DNA]</scope>
    <source>
        <strain evidence="1 2">Baltimore</strain>
    </source>
</reference>
<comment type="caution">
    <text evidence="1">The sequence shown here is derived from an EMBL/GenBank/DDBJ whole genome shotgun (WGS) entry which is preliminary data.</text>
</comment>
<organism evidence="1 2">
    <name type="scientific">Ancylostoma caninum</name>
    <name type="common">Dog hookworm</name>
    <dbReference type="NCBI Taxonomy" id="29170"/>
    <lineage>
        <taxon>Eukaryota</taxon>
        <taxon>Metazoa</taxon>
        <taxon>Ecdysozoa</taxon>
        <taxon>Nematoda</taxon>
        <taxon>Chromadorea</taxon>
        <taxon>Rhabditida</taxon>
        <taxon>Rhabditina</taxon>
        <taxon>Rhabditomorpha</taxon>
        <taxon>Strongyloidea</taxon>
        <taxon>Ancylostomatidae</taxon>
        <taxon>Ancylostomatinae</taxon>
        <taxon>Ancylostoma</taxon>
    </lineage>
</organism>
<dbReference type="NCBIfam" id="TIGR00322">
    <property type="entry name" value="diphth2_R"/>
    <property type="match status" value="1"/>
</dbReference>
<dbReference type="InterPro" id="IPR042263">
    <property type="entry name" value="DPH1/DPH2_1"/>
</dbReference>
<dbReference type="OrthoDB" id="1649088at2759"/>
<dbReference type="Gene3D" id="3.40.50.11840">
    <property type="entry name" value="Diphthamide synthesis DPH1/DPH2 domain 1"/>
    <property type="match status" value="1"/>
</dbReference>
<name>A0A368F110_ANCCA</name>
<evidence type="ECO:0000313" key="1">
    <source>
        <dbReference type="EMBL" id="RCN25786.1"/>
    </source>
</evidence>
<dbReference type="STRING" id="29170.A0A368F110"/>
<dbReference type="PANTHER" id="PTHR10762:SF1">
    <property type="entry name" value="2-(3-AMINO-3-CARBOXYPROPYL)HISTIDINE SYNTHASE SUBUNIT 1"/>
    <property type="match status" value="1"/>
</dbReference>
<gene>
    <name evidence="1" type="ORF">ANCCAN_28499</name>
</gene>
<proteinExistence type="predicted"/>
<dbReference type="GO" id="GO:0090560">
    <property type="term" value="F:2-(3-amino-3-carboxypropyl)histidine synthase activity"/>
    <property type="evidence" value="ECO:0007669"/>
    <property type="project" value="InterPro"/>
</dbReference>
<keyword evidence="2" id="KW-1185">Reference proteome</keyword>
<dbReference type="InterPro" id="IPR016435">
    <property type="entry name" value="DPH1/DPH2"/>
</dbReference>
<dbReference type="SFLD" id="SFLDS00032">
    <property type="entry name" value="Radical_SAM_3-amino-3-carboxyp"/>
    <property type="match status" value="1"/>
</dbReference>
<dbReference type="Proteomes" id="UP000252519">
    <property type="component" value="Unassembled WGS sequence"/>
</dbReference>
<dbReference type="PANTHER" id="PTHR10762">
    <property type="entry name" value="DIPHTHAMIDE BIOSYNTHESIS PROTEIN"/>
    <property type="match status" value="1"/>
</dbReference>
<dbReference type="AlphaFoldDB" id="A0A368F110"/>
<sequence length="117" mass="13087">MSAAGPARLAAQIEEIAADKRLQADMEILPSNYTFEIPKTIWKIRSTGSKQVALQFPEGLIMYSCLIADILEKYTDCTTVIMGDVTYGACCVDDYTAKSLGEGVFIFFCCFLRFFWV</sequence>
<dbReference type="Pfam" id="PF01866">
    <property type="entry name" value="Diphthamide_syn"/>
    <property type="match status" value="1"/>
</dbReference>
<evidence type="ECO:0000313" key="2">
    <source>
        <dbReference type="Proteomes" id="UP000252519"/>
    </source>
</evidence>
<protein>
    <submittedName>
        <fullName evidence="1">Uncharacterized protein</fullName>
    </submittedName>
</protein>
<dbReference type="EMBL" id="JOJR01010432">
    <property type="protein sequence ID" value="RCN25786.1"/>
    <property type="molecule type" value="Genomic_DNA"/>
</dbReference>